<keyword evidence="6" id="KW-1185">Reference proteome</keyword>
<dbReference type="CDD" id="cd01309">
    <property type="entry name" value="Met_dep_hydrolase_C"/>
    <property type="match status" value="1"/>
</dbReference>
<sequence>MGHEELPKYTPVETGEPKKQPGRSRPHRSHRRRAFRVVFLAFLAYSLYSYWNPRPLNISFRDGSPKTLNVAKLQQDYAVCAKLRSVPSDPSGQRSKNARWNGSPATLIKNTTIWTGEAVHGNHSWVSGDVLLQYGLITQVASHIATADLPDDTVIHDGTGRMLTSGIIDMHSHTGVDSLPNSRGGEDTNELSSDTTPYVRSIDGFNPLDPQIQIIKSGGVTTSLILPGSGNNIGGEAYVLKHAVGPLNGRSEISADDMLADPDRNWRYMKMACGENAKRVYGHVGRHFGPFSRLGEAWYFRHAFEQARSYNQKQDDWCAAADQFGAEAMQEYLPTELEWESLGAVLRGQVYVNTHCYTIPDLEAYIRHTNEFKFSVRAFHHAHETYLVPEILKRNYGGRPPAAALFADNMFYKQESYMGSEQAGKILNENGITPVYVSDNPVLNAQHVVFEAAKAHMYGLPYHVALAGVTSASAELLGLGERIGKVKAGFDADLALWDSDPLSVGATPVQVWIDGAPQFADAVEIKKPAAKPLEKRPEVPTMAEASTSHQDMIITGVTSILLPDFEELESAKKATTVLIVNGSISCISSCTAEIATMGNAQTLHLENGHMVPPATALFSHLGLEEISAETDTKDGNNNAEAYSAAAQGLSLDLKTLRAAYRHGVTTAITAPGYRGGGFKGSSVSFRVNAAHALEKHAIVEKKSSVHYSLLPSTRDDKTPSTSSEIAALEAKLLHALSLNTSSLPPTTSHETLDILAVLNGTLPLVITVHKADTIAALLSLHSLLTSSPHSAPLRLIIHGGAEAHILAPELAAAKVPVILAAPYPYSFTWDQRRSLTGAPLTNGTAIDVLLAAGVKLRLGTEEDWQTRDLYLYAGIARANSGGAIGEKEALGLVTGGLEELFGKKEVRSRGWVMSEGSVLEGGRVRGVSDGTGKVDVWY</sequence>
<evidence type="ECO:0000256" key="1">
    <source>
        <dbReference type="ARBA" id="ARBA00022801"/>
    </source>
</evidence>
<dbReference type="Pfam" id="PF07969">
    <property type="entry name" value="Amidohydro_3"/>
    <property type="match status" value="1"/>
</dbReference>
<feature type="transmembrane region" description="Helical" evidence="3">
    <location>
        <begin position="33"/>
        <end position="51"/>
    </location>
</feature>
<evidence type="ECO:0000256" key="3">
    <source>
        <dbReference type="SAM" id="Phobius"/>
    </source>
</evidence>
<dbReference type="STRING" id="1507870.A0A1V8SWD0"/>
<feature type="domain" description="Amidohydrolase 3" evidence="4">
    <location>
        <begin position="460"/>
        <end position="516"/>
    </location>
</feature>
<organism evidence="5 6">
    <name type="scientific">Cryoendolithus antarcticus</name>
    <dbReference type="NCBI Taxonomy" id="1507870"/>
    <lineage>
        <taxon>Eukaryota</taxon>
        <taxon>Fungi</taxon>
        <taxon>Dikarya</taxon>
        <taxon>Ascomycota</taxon>
        <taxon>Pezizomycotina</taxon>
        <taxon>Dothideomycetes</taxon>
        <taxon>Dothideomycetidae</taxon>
        <taxon>Cladosporiales</taxon>
        <taxon>Cladosporiaceae</taxon>
        <taxon>Cryoendolithus</taxon>
    </lineage>
</organism>
<evidence type="ECO:0000259" key="4">
    <source>
        <dbReference type="Pfam" id="PF07969"/>
    </source>
</evidence>
<keyword evidence="3" id="KW-0812">Transmembrane</keyword>
<dbReference type="EMBL" id="NAJO01000025">
    <property type="protein sequence ID" value="OQO03298.1"/>
    <property type="molecule type" value="Genomic_DNA"/>
</dbReference>
<dbReference type="GO" id="GO:0008448">
    <property type="term" value="F:N-acetylglucosamine-6-phosphate deacetylase activity"/>
    <property type="evidence" value="ECO:0007669"/>
    <property type="project" value="TreeGrafter"/>
</dbReference>
<dbReference type="PANTHER" id="PTHR11113">
    <property type="entry name" value="N-ACETYLGLUCOSAMINE-6-PHOSPHATE DEACETYLASE"/>
    <property type="match status" value="1"/>
</dbReference>
<keyword evidence="3" id="KW-0472">Membrane</keyword>
<proteinExistence type="predicted"/>
<feature type="compositionally biased region" description="Basic residues" evidence="2">
    <location>
        <begin position="20"/>
        <end position="29"/>
    </location>
</feature>
<dbReference type="PANTHER" id="PTHR11113:SF14">
    <property type="entry name" value="N-ACETYLGLUCOSAMINE-6-PHOSPHATE DEACETYLASE"/>
    <property type="match status" value="1"/>
</dbReference>
<dbReference type="AlphaFoldDB" id="A0A1V8SWD0"/>
<dbReference type="Gene3D" id="3.20.20.140">
    <property type="entry name" value="Metal-dependent hydrolases"/>
    <property type="match status" value="2"/>
</dbReference>
<dbReference type="GO" id="GO:0006046">
    <property type="term" value="P:N-acetylglucosamine catabolic process"/>
    <property type="evidence" value="ECO:0007669"/>
    <property type="project" value="TreeGrafter"/>
</dbReference>
<feature type="region of interest" description="Disordered" evidence="2">
    <location>
        <begin position="1"/>
        <end position="29"/>
    </location>
</feature>
<comment type="caution">
    <text evidence="5">The sequence shown here is derived from an EMBL/GenBank/DDBJ whole genome shotgun (WGS) entry which is preliminary data.</text>
</comment>
<reference evidence="6" key="1">
    <citation type="submission" date="2017-03" db="EMBL/GenBank/DDBJ databases">
        <title>Genomes of endolithic fungi from Antarctica.</title>
        <authorList>
            <person name="Coleine C."/>
            <person name="Masonjones S."/>
            <person name="Stajich J.E."/>
        </authorList>
    </citation>
    <scope>NUCLEOTIDE SEQUENCE [LARGE SCALE GENOMIC DNA]</scope>
    <source>
        <strain evidence="6">CCFEE 5527</strain>
    </source>
</reference>
<protein>
    <recommendedName>
        <fullName evidence="4">Amidohydrolase 3 domain-containing protein</fullName>
    </recommendedName>
</protein>
<dbReference type="InterPro" id="IPR011059">
    <property type="entry name" value="Metal-dep_hydrolase_composite"/>
</dbReference>
<dbReference type="OrthoDB" id="10258955at2759"/>
<dbReference type="SUPFAM" id="SSF51556">
    <property type="entry name" value="Metallo-dependent hydrolases"/>
    <property type="match status" value="1"/>
</dbReference>
<dbReference type="InterPro" id="IPR013108">
    <property type="entry name" value="Amidohydro_3"/>
</dbReference>
<evidence type="ECO:0000256" key="2">
    <source>
        <dbReference type="SAM" id="MobiDB-lite"/>
    </source>
</evidence>
<gene>
    <name evidence="5" type="ORF">B0A48_11554</name>
</gene>
<feature type="region of interest" description="Disordered" evidence="2">
    <location>
        <begin position="174"/>
        <end position="196"/>
    </location>
</feature>
<keyword evidence="3" id="KW-1133">Transmembrane helix</keyword>
<dbReference type="SUPFAM" id="SSF51338">
    <property type="entry name" value="Composite domain of metallo-dependent hydrolases"/>
    <property type="match status" value="1"/>
</dbReference>
<dbReference type="Proteomes" id="UP000192596">
    <property type="component" value="Unassembled WGS sequence"/>
</dbReference>
<dbReference type="InParanoid" id="A0A1V8SWD0"/>
<evidence type="ECO:0000313" key="5">
    <source>
        <dbReference type="EMBL" id="OQO03298.1"/>
    </source>
</evidence>
<accession>A0A1V8SWD0</accession>
<name>A0A1V8SWD0_9PEZI</name>
<dbReference type="InterPro" id="IPR032466">
    <property type="entry name" value="Metal_Hydrolase"/>
</dbReference>
<evidence type="ECO:0000313" key="6">
    <source>
        <dbReference type="Proteomes" id="UP000192596"/>
    </source>
</evidence>
<keyword evidence="1" id="KW-0378">Hydrolase</keyword>